<dbReference type="PANTHER" id="PTHR47165">
    <property type="entry name" value="OS03G0429900 PROTEIN"/>
    <property type="match status" value="1"/>
</dbReference>
<accession>A0ABR0EA90</accession>
<name>A0ABR0EA90_ZASCE</name>
<dbReference type="Pfam" id="PF04057">
    <property type="entry name" value="Rep-A_N"/>
    <property type="match status" value="1"/>
</dbReference>
<evidence type="ECO:0000256" key="2">
    <source>
        <dbReference type="ARBA" id="ARBA00005690"/>
    </source>
</evidence>
<dbReference type="InterPro" id="IPR007199">
    <property type="entry name" value="Rep_factor-A_N"/>
</dbReference>
<evidence type="ECO:0000256" key="4">
    <source>
        <dbReference type="ARBA" id="ARBA00022723"/>
    </source>
</evidence>
<dbReference type="CDD" id="cd04474">
    <property type="entry name" value="RPA1_DBD_A"/>
    <property type="match status" value="1"/>
</dbReference>
<keyword evidence="3 9" id="KW-0235">DNA replication</keyword>
<evidence type="ECO:0000259" key="12">
    <source>
        <dbReference type="Pfam" id="PF16900"/>
    </source>
</evidence>
<dbReference type="PANTHER" id="PTHR47165:SF4">
    <property type="entry name" value="OS03G0429900 PROTEIN"/>
    <property type="match status" value="1"/>
</dbReference>
<dbReference type="CDD" id="cd04477">
    <property type="entry name" value="RPA1N"/>
    <property type="match status" value="1"/>
</dbReference>
<protein>
    <recommendedName>
        <fullName evidence="9">Replication protein A subunit</fullName>
    </recommendedName>
</protein>
<organism evidence="13 14">
    <name type="scientific">Zasmidium cellare</name>
    <name type="common">Wine cellar mold</name>
    <name type="synonym">Racodium cellare</name>
    <dbReference type="NCBI Taxonomy" id="395010"/>
    <lineage>
        <taxon>Eukaryota</taxon>
        <taxon>Fungi</taxon>
        <taxon>Dikarya</taxon>
        <taxon>Ascomycota</taxon>
        <taxon>Pezizomycotina</taxon>
        <taxon>Dothideomycetes</taxon>
        <taxon>Dothideomycetidae</taxon>
        <taxon>Mycosphaerellales</taxon>
        <taxon>Mycosphaerellaceae</taxon>
        <taxon>Zasmidium</taxon>
    </lineage>
</organism>
<dbReference type="CDD" id="cd04475">
    <property type="entry name" value="RPA1_DBD_B"/>
    <property type="match status" value="1"/>
</dbReference>
<gene>
    <name evidence="13" type="ORF">PRZ48_010802</name>
</gene>
<comment type="function">
    <text evidence="9">As part of the replication protein A (RPA/RP-A), a single-stranded DNA-binding heterotrimeric complex, may play an essential role in DNA replication, recombination and repair. Binds and stabilizes single-stranded DNA intermediates, preventing complementary DNA reannealing and recruiting different proteins involved in DNA metabolism.</text>
</comment>
<dbReference type="CDD" id="cd04476">
    <property type="entry name" value="RPA1_DBD_C"/>
    <property type="match status" value="1"/>
</dbReference>
<dbReference type="InterPro" id="IPR031657">
    <property type="entry name" value="REPA_OB_2"/>
</dbReference>
<dbReference type="InterPro" id="IPR004591">
    <property type="entry name" value="Rfa1"/>
</dbReference>
<dbReference type="NCBIfam" id="TIGR00617">
    <property type="entry name" value="rpa1"/>
    <property type="match status" value="1"/>
</dbReference>
<evidence type="ECO:0000256" key="5">
    <source>
        <dbReference type="ARBA" id="ARBA00022771"/>
    </source>
</evidence>
<evidence type="ECO:0000259" key="11">
    <source>
        <dbReference type="Pfam" id="PF08646"/>
    </source>
</evidence>
<comment type="similarity">
    <text evidence="2 9">Belongs to the replication factor A protein 1 family.</text>
</comment>
<evidence type="ECO:0000313" key="14">
    <source>
        <dbReference type="Proteomes" id="UP001305779"/>
    </source>
</evidence>
<comment type="subcellular location">
    <subcellularLocation>
        <location evidence="1 9">Nucleus</location>
    </subcellularLocation>
</comment>
<dbReference type="InterPro" id="IPR013955">
    <property type="entry name" value="Rep_factor-A_C"/>
</dbReference>
<proteinExistence type="inferred from homology"/>
<evidence type="ECO:0000256" key="9">
    <source>
        <dbReference type="RuleBase" id="RU364130"/>
    </source>
</evidence>
<evidence type="ECO:0000313" key="13">
    <source>
        <dbReference type="EMBL" id="KAK4498146.1"/>
    </source>
</evidence>
<sequence>MGDPFNAVSHGALRSITEGQHVENPILQCVQIKPMAQGQNGTERWRVVFNDTVNFIQGMIAQQSNYLINEDRLKKGSICRLTQYTSNFVKDKHILIIVELDVLEEYGEPDKLGQPVALEGPKPEAQQDVKPQPGNIAGNNFYGNKPQQQVQKALPSRPNGASNGGMHANITPIEAISPYTHKWTIKARCTSKTDIKTWHNKNGEGKLFSANFLDDSGEIRATMFNEAVDTWYEVLEEGGVYYISSPCRVGLAKKQFSNLNNDYELTFEKDTQVEKAEDHDGVPQVRYNFTTIAALQNIEKDSTTDIIGVLQDVGEVSEIVSKTTSKPYSKRELTLVDDTGYSVRLTIWGKTAESFDAQPESIVGFKGVKVSDFGGRSLSLLSSGSMTVNPDIEEAYKLKGWYDGSGRSEQFASHANTMATAGATSGGRNEVKTIKAILDDQLGMSAEADWFSIKATIVYIKQENFSYPACPKMDPPCNKKVNEDTDGTWRCEKCEKNYPAPFHRYIMSVNVSDHTGQLWLSCFNEAAEKIMGIPANEIMALKEAGDERPVSDAFGDASCKTFIWRCKAKMDTFQDQQRVRYQVQYANPLDFSREAKKLADMIKQYKVSEDSLFV</sequence>
<evidence type="ECO:0000256" key="8">
    <source>
        <dbReference type="ARBA" id="ARBA00023242"/>
    </source>
</evidence>
<keyword evidence="14" id="KW-1185">Reference proteome</keyword>
<dbReference type="InterPro" id="IPR047192">
    <property type="entry name" value="Euk_RPA1_DBD_C"/>
</dbReference>
<dbReference type="Gene3D" id="2.40.50.140">
    <property type="entry name" value="Nucleic acid-binding proteins"/>
    <property type="match status" value="4"/>
</dbReference>
<evidence type="ECO:0000256" key="1">
    <source>
        <dbReference type="ARBA" id="ARBA00004123"/>
    </source>
</evidence>
<keyword evidence="6 9" id="KW-0862">Zinc</keyword>
<keyword evidence="4 9" id="KW-0479">Metal-binding</keyword>
<dbReference type="Pfam" id="PF16900">
    <property type="entry name" value="REPA_OB_2"/>
    <property type="match status" value="1"/>
</dbReference>
<comment type="subunit">
    <text evidence="9">Component of the heterotrimeric canonical replication protein A complex (RPA).</text>
</comment>
<comment type="caution">
    <text evidence="13">The sequence shown here is derived from an EMBL/GenBank/DDBJ whole genome shotgun (WGS) entry which is preliminary data.</text>
</comment>
<keyword evidence="5 9" id="KW-0863">Zinc-finger</keyword>
<evidence type="ECO:0000256" key="6">
    <source>
        <dbReference type="ARBA" id="ARBA00022833"/>
    </source>
</evidence>
<keyword evidence="8 9" id="KW-0539">Nucleus</keyword>
<dbReference type="SUPFAM" id="SSF50249">
    <property type="entry name" value="Nucleic acid-binding proteins"/>
    <property type="match status" value="4"/>
</dbReference>
<feature type="domain" description="Replication protein A OB" evidence="12">
    <location>
        <begin position="292"/>
        <end position="389"/>
    </location>
</feature>
<dbReference type="EMBL" id="JAXOVC010000008">
    <property type="protein sequence ID" value="KAK4498146.1"/>
    <property type="molecule type" value="Genomic_DNA"/>
</dbReference>
<dbReference type="InterPro" id="IPR012340">
    <property type="entry name" value="NA-bd_OB-fold"/>
</dbReference>
<reference evidence="13 14" key="1">
    <citation type="journal article" date="2023" name="G3 (Bethesda)">
        <title>A chromosome-level genome assembly of Zasmidium syzygii isolated from banana leaves.</title>
        <authorList>
            <person name="van Westerhoven A.C."/>
            <person name="Mehrabi R."/>
            <person name="Talebi R."/>
            <person name="Steentjes M.B.F."/>
            <person name="Corcolon B."/>
            <person name="Chong P.A."/>
            <person name="Kema G.H.J."/>
            <person name="Seidl M.F."/>
        </authorList>
    </citation>
    <scope>NUCLEOTIDE SEQUENCE [LARGE SCALE GENOMIC DNA]</scope>
    <source>
        <strain evidence="13 14">P124</strain>
    </source>
</reference>
<evidence type="ECO:0000259" key="10">
    <source>
        <dbReference type="Pfam" id="PF04057"/>
    </source>
</evidence>
<keyword evidence="7 9" id="KW-0238">DNA-binding</keyword>
<feature type="domain" description="Replication factor-A protein 1 N-terminal" evidence="10">
    <location>
        <begin position="8"/>
        <end position="104"/>
    </location>
</feature>
<evidence type="ECO:0000256" key="3">
    <source>
        <dbReference type="ARBA" id="ARBA00022705"/>
    </source>
</evidence>
<dbReference type="Pfam" id="PF08646">
    <property type="entry name" value="Rep_fac-A_C"/>
    <property type="match status" value="1"/>
</dbReference>
<dbReference type="Proteomes" id="UP001305779">
    <property type="component" value="Unassembled WGS sequence"/>
</dbReference>
<evidence type="ECO:0000256" key="7">
    <source>
        <dbReference type="ARBA" id="ARBA00023125"/>
    </source>
</evidence>
<feature type="domain" description="Replication factor A C-terminal" evidence="11">
    <location>
        <begin position="450"/>
        <end position="598"/>
    </location>
</feature>